<comment type="similarity">
    <text evidence="1">Belongs to the OsmC/Ohr family.</text>
</comment>
<sequence length="141" mass="14574">MAVEKVLYRAQASVTGGRDGHATSDDTHLDLKFSTPRELGGLGGSGTNPEQLFAAGYAACFTGALKLVASKEKVLVPAATVVEGLVGIGQSGSGYGIEVELRITIPGMDKAQAEALVEKAHQVCPYSNATRGNIDVTLTVL</sequence>
<dbReference type="RefSeq" id="WP_035343208.1">
    <property type="nucleotide sequence ID" value="NZ_LT615367.1"/>
</dbReference>
<accession>A0A375A873</accession>
<dbReference type="Gene3D" id="3.30.300.20">
    <property type="match status" value="1"/>
</dbReference>
<organism evidence="2 3">
    <name type="scientific">Dickeya aquatica</name>
    <dbReference type="NCBI Taxonomy" id="1401087"/>
    <lineage>
        <taxon>Bacteria</taxon>
        <taxon>Pseudomonadati</taxon>
        <taxon>Pseudomonadota</taxon>
        <taxon>Gammaproteobacteria</taxon>
        <taxon>Enterobacterales</taxon>
        <taxon>Pectobacteriaceae</taxon>
        <taxon>Dickeya</taxon>
    </lineage>
</organism>
<dbReference type="AlphaFoldDB" id="A0A375A873"/>
<gene>
    <name evidence="2" type="primary">ohr</name>
    <name evidence="2" type="ORF">DAQ1742_01316</name>
</gene>
<protein>
    <submittedName>
        <fullName evidence="2">Organic hydroperoxide resistance protein</fullName>
    </submittedName>
</protein>
<proteinExistence type="inferred from homology"/>
<dbReference type="Proteomes" id="UP000294820">
    <property type="component" value="Chromosome 1"/>
</dbReference>
<dbReference type="KEGG" id="daq:DAQ1742_01316"/>
<dbReference type="Gene3D" id="2.20.25.10">
    <property type="match status" value="1"/>
</dbReference>
<dbReference type="Pfam" id="PF02566">
    <property type="entry name" value="OsmC"/>
    <property type="match status" value="1"/>
</dbReference>
<dbReference type="PANTHER" id="PTHR33797">
    <property type="entry name" value="ORGANIC HYDROPEROXIDE RESISTANCE PROTEIN-LIKE"/>
    <property type="match status" value="1"/>
</dbReference>
<dbReference type="EMBL" id="LT615367">
    <property type="protein sequence ID" value="SLM62312.1"/>
    <property type="molecule type" value="Genomic_DNA"/>
</dbReference>
<dbReference type="InterPro" id="IPR015946">
    <property type="entry name" value="KH_dom-like_a/b"/>
</dbReference>
<evidence type="ECO:0000313" key="2">
    <source>
        <dbReference type="EMBL" id="SLM62312.1"/>
    </source>
</evidence>
<dbReference type="PANTHER" id="PTHR33797:SF2">
    <property type="entry name" value="ORGANIC HYDROPEROXIDE RESISTANCE PROTEIN-LIKE"/>
    <property type="match status" value="1"/>
</dbReference>
<dbReference type="InterPro" id="IPR036102">
    <property type="entry name" value="OsmC/Ohrsf"/>
</dbReference>
<evidence type="ECO:0000313" key="3">
    <source>
        <dbReference type="Proteomes" id="UP000294820"/>
    </source>
</evidence>
<dbReference type="SUPFAM" id="SSF82784">
    <property type="entry name" value="OsmC-like"/>
    <property type="match status" value="1"/>
</dbReference>
<evidence type="ECO:0000256" key="1">
    <source>
        <dbReference type="ARBA" id="ARBA00007378"/>
    </source>
</evidence>
<dbReference type="GO" id="GO:0006979">
    <property type="term" value="P:response to oxidative stress"/>
    <property type="evidence" value="ECO:0007669"/>
    <property type="project" value="InterPro"/>
</dbReference>
<keyword evidence="3" id="KW-1185">Reference proteome</keyword>
<name>A0A375A873_9GAMM</name>
<reference evidence="2 3" key="1">
    <citation type="submission" date="2016-09" db="EMBL/GenBank/DDBJ databases">
        <authorList>
            <person name="Reverchon S."/>
            <person name="Nasser W."/>
            <person name="Leonard S."/>
            <person name="Brochier C."/>
            <person name="Duprey A."/>
        </authorList>
    </citation>
    <scope>NUCLEOTIDE SEQUENCE [LARGE SCALE GENOMIC DNA]</scope>
    <source>
        <strain evidence="2 3">174/2</strain>
    </source>
</reference>
<dbReference type="InterPro" id="IPR003718">
    <property type="entry name" value="OsmC/Ohr_fam"/>
</dbReference>
<dbReference type="NCBIfam" id="TIGR03561">
    <property type="entry name" value="organ_hyd_perox"/>
    <property type="match status" value="1"/>
</dbReference>
<dbReference type="InterPro" id="IPR019953">
    <property type="entry name" value="OHR"/>
</dbReference>